<accession>A0AAV1ZMT2</accession>
<dbReference type="Gene3D" id="3.40.50.150">
    <property type="entry name" value="Vaccinia Virus protein VP39"/>
    <property type="match status" value="1"/>
</dbReference>
<dbReference type="EMBL" id="CAXIEN010000065">
    <property type="protein sequence ID" value="CAL1273061.1"/>
    <property type="molecule type" value="Genomic_DNA"/>
</dbReference>
<dbReference type="PANTHER" id="PTHR44942:SF4">
    <property type="entry name" value="METHYLTRANSFERASE TYPE 11 DOMAIN-CONTAINING PROTEIN"/>
    <property type="match status" value="1"/>
</dbReference>
<protein>
    <submittedName>
        <fullName evidence="3">Uncharacterized protein</fullName>
    </submittedName>
</protein>
<dbReference type="Proteomes" id="UP001497382">
    <property type="component" value="Unassembled WGS sequence"/>
</dbReference>
<organism evidence="3 4">
    <name type="scientific">Larinioides sclopetarius</name>
    <dbReference type="NCBI Taxonomy" id="280406"/>
    <lineage>
        <taxon>Eukaryota</taxon>
        <taxon>Metazoa</taxon>
        <taxon>Ecdysozoa</taxon>
        <taxon>Arthropoda</taxon>
        <taxon>Chelicerata</taxon>
        <taxon>Arachnida</taxon>
        <taxon>Araneae</taxon>
        <taxon>Araneomorphae</taxon>
        <taxon>Entelegynae</taxon>
        <taxon>Araneoidea</taxon>
        <taxon>Araneidae</taxon>
        <taxon>Larinioides</taxon>
    </lineage>
</organism>
<dbReference type="AlphaFoldDB" id="A0AAV1ZMT2"/>
<evidence type="ECO:0000313" key="3">
    <source>
        <dbReference type="EMBL" id="CAL1273061.1"/>
    </source>
</evidence>
<keyword evidence="2" id="KW-0808">Transferase</keyword>
<reference evidence="3 4" key="1">
    <citation type="submission" date="2024-04" db="EMBL/GenBank/DDBJ databases">
        <authorList>
            <person name="Rising A."/>
            <person name="Reimegard J."/>
            <person name="Sonavane S."/>
            <person name="Akerstrom W."/>
            <person name="Nylinder S."/>
            <person name="Hedman E."/>
            <person name="Kallberg Y."/>
        </authorList>
    </citation>
    <scope>NUCLEOTIDE SEQUENCE [LARGE SCALE GENOMIC DNA]</scope>
</reference>
<comment type="caution">
    <text evidence="3">The sequence shown here is derived from an EMBL/GenBank/DDBJ whole genome shotgun (WGS) entry which is preliminary data.</text>
</comment>
<sequence length="182" mass="21755">MEINHLITQYLHEDKLGHYWDRERYIVQGYYSKIDLPFKNTQRLNFQQKFESTLQDYMGYFSSWSSYQKLLKKDPPAAEQLLDEIEKNSATSMASGKKKRRTEEENREFNWVWTESFAFIYNTDGLPTCLICYEKLAHNKKSNLERNFTTRHIQFARKYPTGDARKTVVEELQKKINSQVPC</sequence>
<keyword evidence="4" id="KW-1185">Reference proteome</keyword>
<evidence type="ECO:0000256" key="2">
    <source>
        <dbReference type="ARBA" id="ARBA00022679"/>
    </source>
</evidence>
<proteinExistence type="predicted"/>
<name>A0AAV1ZMT2_9ARAC</name>
<dbReference type="PANTHER" id="PTHR44942">
    <property type="entry name" value="METHYLTRANSF_11 DOMAIN-CONTAINING PROTEIN"/>
    <property type="match status" value="1"/>
</dbReference>
<dbReference type="GO" id="GO:0032259">
    <property type="term" value="P:methylation"/>
    <property type="evidence" value="ECO:0007669"/>
    <property type="project" value="UniProtKB-KW"/>
</dbReference>
<dbReference type="InterPro" id="IPR029063">
    <property type="entry name" value="SAM-dependent_MTases_sf"/>
</dbReference>
<keyword evidence="1" id="KW-0489">Methyltransferase</keyword>
<evidence type="ECO:0000256" key="1">
    <source>
        <dbReference type="ARBA" id="ARBA00022603"/>
    </source>
</evidence>
<evidence type="ECO:0000313" key="4">
    <source>
        <dbReference type="Proteomes" id="UP001497382"/>
    </source>
</evidence>
<dbReference type="InterPro" id="IPR051052">
    <property type="entry name" value="Diverse_substrate_MTase"/>
</dbReference>
<gene>
    <name evidence="3" type="ORF">LARSCL_LOCUS6715</name>
</gene>
<dbReference type="GO" id="GO:0008168">
    <property type="term" value="F:methyltransferase activity"/>
    <property type="evidence" value="ECO:0007669"/>
    <property type="project" value="UniProtKB-KW"/>
</dbReference>